<feature type="domain" description="THAP-type" evidence="6">
    <location>
        <begin position="1"/>
        <end position="84"/>
    </location>
</feature>
<dbReference type="PANTHER" id="PTHR46600:SF11">
    <property type="entry name" value="THAP DOMAIN-CONTAINING PROTEIN 10"/>
    <property type="match status" value="1"/>
</dbReference>
<dbReference type="GO" id="GO:0043565">
    <property type="term" value="F:sequence-specific DNA binding"/>
    <property type="evidence" value="ECO:0007669"/>
    <property type="project" value="InterPro"/>
</dbReference>
<dbReference type="AlphaFoldDB" id="A0A9P0AUL8"/>
<dbReference type="OrthoDB" id="6764673at2759"/>
<dbReference type="SMART" id="SM00692">
    <property type="entry name" value="DM3"/>
    <property type="match status" value="1"/>
</dbReference>
<dbReference type="SMART" id="SM00980">
    <property type="entry name" value="THAP"/>
    <property type="match status" value="1"/>
</dbReference>
<dbReference type="PROSITE" id="PS50950">
    <property type="entry name" value="ZF_THAP"/>
    <property type="match status" value="1"/>
</dbReference>
<dbReference type="InterPro" id="IPR006612">
    <property type="entry name" value="THAP_Znf"/>
</dbReference>
<evidence type="ECO:0000256" key="2">
    <source>
        <dbReference type="ARBA" id="ARBA00022771"/>
    </source>
</evidence>
<evidence type="ECO:0000313" key="8">
    <source>
        <dbReference type="Proteomes" id="UP001154078"/>
    </source>
</evidence>
<keyword evidence="4 5" id="KW-0238">DNA-binding</keyword>
<dbReference type="PANTHER" id="PTHR46600">
    <property type="entry name" value="THAP DOMAIN-CONTAINING"/>
    <property type="match status" value="1"/>
</dbReference>
<evidence type="ECO:0000256" key="4">
    <source>
        <dbReference type="ARBA" id="ARBA00023125"/>
    </source>
</evidence>
<evidence type="ECO:0000313" key="7">
    <source>
        <dbReference type="EMBL" id="CAH0548848.1"/>
    </source>
</evidence>
<dbReference type="Proteomes" id="UP001154078">
    <property type="component" value="Chromosome 10"/>
</dbReference>
<protein>
    <recommendedName>
        <fullName evidence="6">THAP-type domain-containing protein</fullName>
    </recommendedName>
</protein>
<dbReference type="Pfam" id="PF05485">
    <property type="entry name" value="THAP"/>
    <property type="match status" value="1"/>
</dbReference>
<evidence type="ECO:0000256" key="3">
    <source>
        <dbReference type="ARBA" id="ARBA00022833"/>
    </source>
</evidence>
<evidence type="ECO:0000256" key="5">
    <source>
        <dbReference type="PROSITE-ProRule" id="PRU00309"/>
    </source>
</evidence>
<proteinExistence type="predicted"/>
<dbReference type="EMBL" id="OV121141">
    <property type="protein sequence ID" value="CAH0548848.1"/>
    <property type="molecule type" value="Genomic_DNA"/>
</dbReference>
<dbReference type="InterPro" id="IPR026516">
    <property type="entry name" value="THAP1/10"/>
</dbReference>
<name>A0A9P0AUL8_BRAAE</name>
<organism evidence="7 8">
    <name type="scientific">Brassicogethes aeneus</name>
    <name type="common">Rape pollen beetle</name>
    <name type="synonym">Meligethes aeneus</name>
    <dbReference type="NCBI Taxonomy" id="1431903"/>
    <lineage>
        <taxon>Eukaryota</taxon>
        <taxon>Metazoa</taxon>
        <taxon>Ecdysozoa</taxon>
        <taxon>Arthropoda</taxon>
        <taxon>Hexapoda</taxon>
        <taxon>Insecta</taxon>
        <taxon>Pterygota</taxon>
        <taxon>Neoptera</taxon>
        <taxon>Endopterygota</taxon>
        <taxon>Coleoptera</taxon>
        <taxon>Polyphaga</taxon>
        <taxon>Cucujiformia</taxon>
        <taxon>Nitidulidae</taxon>
        <taxon>Meligethinae</taxon>
        <taxon>Brassicogethes</taxon>
    </lineage>
</organism>
<keyword evidence="2 5" id="KW-0863">Zinc-finger</keyword>
<dbReference type="GO" id="GO:0008270">
    <property type="term" value="F:zinc ion binding"/>
    <property type="evidence" value="ECO:0007669"/>
    <property type="project" value="UniProtKB-KW"/>
</dbReference>
<keyword evidence="3" id="KW-0862">Zinc</keyword>
<evidence type="ECO:0000256" key="1">
    <source>
        <dbReference type="ARBA" id="ARBA00022723"/>
    </source>
</evidence>
<sequence length="195" mass="22630">MVYYCCVRGCSAINSNIMMHLFPNDDKKFLEWIVFLKREDLLPRGKFNIRRSYKVCDKHFSDKCKFPTNRNKTNLKAGCIPDILLPDKAADEIIVPQPISIKVELEEACESHMDYDDTSEVLSDNFASEKETDKDIIVGESVVVKDEEPTEIIEKEFAEQCLDYAIKYFQQCTECNVAEEIIFLEKLKEKCPHLK</sequence>
<keyword evidence="8" id="KW-1185">Reference proteome</keyword>
<dbReference type="InterPro" id="IPR038441">
    <property type="entry name" value="THAP_Znf_sf"/>
</dbReference>
<dbReference type="Gene3D" id="6.20.210.20">
    <property type="entry name" value="THAP domain"/>
    <property type="match status" value="1"/>
</dbReference>
<dbReference type="SUPFAM" id="SSF57716">
    <property type="entry name" value="Glucocorticoid receptor-like (DNA-binding domain)"/>
    <property type="match status" value="1"/>
</dbReference>
<gene>
    <name evidence="7" type="ORF">MELIAE_LOCUS2216</name>
</gene>
<accession>A0A9P0AUL8</accession>
<reference evidence="7" key="1">
    <citation type="submission" date="2021-12" db="EMBL/GenBank/DDBJ databases">
        <authorList>
            <person name="King R."/>
        </authorList>
    </citation>
    <scope>NUCLEOTIDE SEQUENCE</scope>
</reference>
<keyword evidence="1" id="KW-0479">Metal-binding</keyword>
<evidence type="ECO:0000259" key="6">
    <source>
        <dbReference type="PROSITE" id="PS50950"/>
    </source>
</evidence>